<reference evidence="1" key="1">
    <citation type="submission" date="2023-04" db="EMBL/GenBank/DDBJ databases">
        <title>A chromosome-level genome assembly of the parasitoid wasp Eretmocerus hayati.</title>
        <authorList>
            <person name="Zhong Y."/>
            <person name="Liu S."/>
            <person name="Liu Y."/>
        </authorList>
    </citation>
    <scope>NUCLEOTIDE SEQUENCE</scope>
    <source>
        <strain evidence="1">ZJU_SS_LIU_2023</strain>
    </source>
</reference>
<name>A0ACC2PVW6_9HYME</name>
<proteinExistence type="predicted"/>
<keyword evidence="2" id="KW-1185">Reference proteome</keyword>
<evidence type="ECO:0000313" key="2">
    <source>
        <dbReference type="Proteomes" id="UP001239111"/>
    </source>
</evidence>
<sequence length="235" mass="26210">MAGYNFKSEEDVKQFLENLHIEYKFGCYSEHKAEVCHLLGDYHESLKKDFEGAADLYKKNCDNLDYGRSCAKYGGWSLIGKGCKRDYGEAIKYLKRGCELNDYTGCANAGIVSLASKEVQGNDRVNVIKNAIKMLEKACTEKVEKACFFLSGAYNSGIEGVVEADGISTYKYAMKACEYGNFLACRKVASMHEKGERGIQKNEGLAKIFQSRANELEKDIKGDQAQIQFGQGIQV</sequence>
<gene>
    <name evidence="1" type="ORF">QAD02_022296</name>
</gene>
<dbReference type="EMBL" id="CM056741">
    <property type="protein sequence ID" value="KAJ8686502.1"/>
    <property type="molecule type" value="Genomic_DNA"/>
</dbReference>
<accession>A0ACC2PVW6</accession>
<dbReference type="Proteomes" id="UP001239111">
    <property type="component" value="Chromosome 1"/>
</dbReference>
<comment type="caution">
    <text evidence="1">The sequence shown here is derived from an EMBL/GenBank/DDBJ whole genome shotgun (WGS) entry which is preliminary data.</text>
</comment>
<protein>
    <submittedName>
        <fullName evidence="1">Uncharacterized protein</fullName>
    </submittedName>
</protein>
<evidence type="ECO:0000313" key="1">
    <source>
        <dbReference type="EMBL" id="KAJ8686502.1"/>
    </source>
</evidence>
<organism evidence="1 2">
    <name type="scientific">Eretmocerus hayati</name>
    <dbReference type="NCBI Taxonomy" id="131215"/>
    <lineage>
        <taxon>Eukaryota</taxon>
        <taxon>Metazoa</taxon>
        <taxon>Ecdysozoa</taxon>
        <taxon>Arthropoda</taxon>
        <taxon>Hexapoda</taxon>
        <taxon>Insecta</taxon>
        <taxon>Pterygota</taxon>
        <taxon>Neoptera</taxon>
        <taxon>Endopterygota</taxon>
        <taxon>Hymenoptera</taxon>
        <taxon>Apocrita</taxon>
        <taxon>Proctotrupomorpha</taxon>
        <taxon>Chalcidoidea</taxon>
        <taxon>Aphelinidae</taxon>
        <taxon>Aphelininae</taxon>
        <taxon>Eretmocerus</taxon>
    </lineage>
</organism>